<gene>
    <name evidence="1" type="ORF">SAMN06893096_10828</name>
</gene>
<reference evidence="2" key="1">
    <citation type="submission" date="2017-06" db="EMBL/GenBank/DDBJ databases">
        <authorList>
            <person name="Varghese N."/>
            <person name="Submissions S."/>
        </authorList>
    </citation>
    <scope>NUCLEOTIDE SEQUENCE [LARGE SCALE GENOMIC DNA]</scope>
    <source>
        <strain evidence="2">DSM 46839</strain>
    </source>
</reference>
<proteinExistence type="predicted"/>
<evidence type="ECO:0000313" key="2">
    <source>
        <dbReference type="Proteomes" id="UP000198373"/>
    </source>
</evidence>
<accession>A0A239HBV4</accession>
<keyword evidence="2" id="KW-1185">Reference proteome</keyword>
<dbReference type="PANTHER" id="PTHR37315:SF1">
    <property type="entry name" value="UPF0311 PROTEIN BLR7842"/>
    <property type="match status" value="1"/>
</dbReference>
<dbReference type="EMBL" id="FZOO01000008">
    <property type="protein sequence ID" value="SNS78879.1"/>
    <property type="molecule type" value="Genomic_DNA"/>
</dbReference>
<evidence type="ECO:0000313" key="1">
    <source>
        <dbReference type="EMBL" id="SNS78879.1"/>
    </source>
</evidence>
<protein>
    <submittedName>
        <fullName evidence="1">Uncharacterized protein</fullName>
    </submittedName>
</protein>
<dbReference type="AlphaFoldDB" id="A0A239HBV4"/>
<dbReference type="InterPro" id="IPR020915">
    <property type="entry name" value="UPF0311"/>
</dbReference>
<organism evidence="1 2">
    <name type="scientific">Geodermatophilus pulveris</name>
    <dbReference type="NCBI Taxonomy" id="1564159"/>
    <lineage>
        <taxon>Bacteria</taxon>
        <taxon>Bacillati</taxon>
        <taxon>Actinomycetota</taxon>
        <taxon>Actinomycetes</taxon>
        <taxon>Geodermatophilales</taxon>
        <taxon>Geodermatophilaceae</taxon>
        <taxon>Geodermatophilus</taxon>
    </lineage>
</organism>
<name>A0A239HBV4_9ACTN</name>
<dbReference type="Proteomes" id="UP000198373">
    <property type="component" value="Unassembled WGS sequence"/>
</dbReference>
<dbReference type="Pfam" id="PF11578">
    <property type="entry name" value="DUF3237"/>
    <property type="match status" value="1"/>
</dbReference>
<dbReference type="RefSeq" id="WP_089306547.1">
    <property type="nucleotide sequence ID" value="NZ_FZOO01000008.1"/>
</dbReference>
<dbReference type="OrthoDB" id="3368702at2"/>
<dbReference type="Gene3D" id="2.40.160.20">
    <property type="match status" value="1"/>
</dbReference>
<dbReference type="PANTHER" id="PTHR37315">
    <property type="entry name" value="UPF0311 PROTEIN BLR7842"/>
    <property type="match status" value="1"/>
</dbReference>
<sequence length="142" mass="15768">MTIELVPLCTMHITVRPPLEVGTGPTGTRLLFEQESVKFEGERFSGELAGAASGDWLLVGPEGTATLDVRATVRTHDGALVLCQYHGRMDVSDGMDLPKTIYAAPRFETGDERYAWLNRVQAVGKGIVHEDLTIDYEWYEVR</sequence>